<dbReference type="GO" id="GO:0005840">
    <property type="term" value="C:ribosome"/>
    <property type="evidence" value="ECO:0007669"/>
    <property type="project" value="UniProtKB-KW"/>
</dbReference>
<dbReference type="Gene3D" id="3.30.420.80">
    <property type="entry name" value="Ribosomal protein S11"/>
    <property type="match status" value="1"/>
</dbReference>
<dbReference type="Pfam" id="PF00411">
    <property type="entry name" value="Ribosomal_S11"/>
    <property type="match status" value="1"/>
</dbReference>
<keyword evidence="2 5" id="KW-0689">Ribosomal protein</keyword>
<dbReference type="GO" id="GO:0006412">
    <property type="term" value="P:translation"/>
    <property type="evidence" value="ECO:0007669"/>
    <property type="project" value="InterPro"/>
</dbReference>
<feature type="compositionally biased region" description="Polar residues" evidence="4">
    <location>
        <begin position="344"/>
        <end position="355"/>
    </location>
</feature>
<dbReference type="InterPro" id="IPR036967">
    <property type="entry name" value="Ribosomal_uS11_sf"/>
</dbReference>
<dbReference type="Proteomes" id="UP000770661">
    <property type="component" value="Unassembled WGS sequence"/>
</dbReference>
<evidence type="ECO:0000256" key="4">
    <source>
        <dbReference type="SAM" id="MobiDB-lite"/>
    </source>
</evidence>
<protein>
    <submittedName>
        <fullName evidence="5">28S ribosomal protein S11, mitochondrial</fullName>
    </submittedName>
</protein>
<name>A0A8J5D414_CHIOP</name>
<dbReference type="GO" id="GO:1990904">
    <property type="term" value="C:ribonucleoprotein complex"/>
    <property type="evidence" value="ECO:0007669"/>
    <property type="project" value="UniProtKB-KW"/>
</dbReference>
<dbReference type="OrthoDB" id="1654884at2759"/>
<dbReference type="AlphaFoldDB" id="A0A8J5D414"/>
<dbReference type="PANTHER" id="PTHR11759">
    <property type="entry name" value="40S RIBOSOMAL PROTEIN S14/30S RIBOSOMAL PROTEIN S11"/>
    <property type="match status" value="1"/>
</dbReference>
<evidence type="ECO:0000313" key="6">
    <source>
        <dbReference type="Proteomes" id="UP000770661"/>
    </source>
</evidence>
<feature type="compositionally biased region" description="Basic and acidic residues" evidence="4">
    <location>
        <begin position="189"/>
        <end position="202"/>
    </location>
</feature>
<feature type="compositionally biased region" description="Basic residues" evidence="4">
    <location>
        <begin position="362"/>
        <end position="371"/>
    </location>
</feature>
<dbReference type="HAMAP" id="MF_01310">
    <property type="entry name" value="Ribosomal_uS11"/>
    <property type="match status" value="1"/>
</dbReference>
<feature type="compositionally biased region" description="Basic and acidic residues" evidence="4">
    <location>
        <begin position="216"/>
        <end position="231"/>
    </location>
</feature>
<proteinExistence type="inferred from homology"/>
<feature type="compositionally biased region" description="Basic and acidic residues" evidence="4">
    <location>
        <begin position="292"/>
        <end position="343"/>
    </location>
</feature>
<evidence type="ECO:0000256" key="3">
    <source>
        <dbReference type="ARBA" id="ARBA00023274"/>
    </source>
</evidence>
<organism evidence="5 6">
    <name type="scientific">Chionoecetes opilio</name>
    <name type="common">Atlantic snow crab</name>
    <name type="synonym">Cancer opilio</name>
    <dbReference type="NCBI Taxonomy" id="41210"/>
    <lineage>
        <taxon>Eukaryota</taxon>
        <taxon>Metazoa</taxon>
        <taxon>Ecdysozoa</taxon>
        <taxon>Arthropoda</taxon>
        <taxon>Crustacea</taxon>
        <taxon>Multicrustacea</taxon>
        <taxon>Malacostraca</taxon>
        <taxon>Eumalacostraca</taxon>
        <taxon>Eucarida</taxon>
        <taxon>Decapoda</taxon>
        <taxon>Pleocyemata</taxon>
        <taxon>Brachyura</taxon>
        <taxon>Eubrachyura</taxon>
        <taxon>Majoidea</taxon>
        <taxon>Majidae</taxon>
        <taxon>Chionoecetes</taxon>
    </lineage>
</organism>
<feature type="region of interest" description="Disordered" evidence="4">
    <location>
        <begin position="182"/>
        <end position="378"/>
    </location>
</feature>
<comment type="similarity">
    <text evidence="1">Belongs to the universal ribosomal protein uS11 family.</text>
</comment>
<feature type="compositionally biased region" description="Basic and acidic residues" evidence="4">
    <location>
        <begin position="245"/>
        <end position="278"/>
    </location>
</feature>
<dbReference type="GO" id="GO:0003735">
    <property type="term" value="F:structural constituent of ribosome"/>
    <property type="evidence" value="ECO:0007669"/>
    <property type="project" value="InterPro"/>
</dbReference>
<accession>A0A8J5D414</accession>
<evidence type="ECO:0000256" key="2">
    <source>
        <dbReference type="ARBA" id="ARBA00022980"/>
    </source>
</evidence>
<evidence type="ECO:0000313" key="5">
    <source>
        <dbReference type="EMBL" id="KAG0728025.1"/>
    </source>
</evidence>
<dbReference type="EMBL" id="JACEEZ010002722">
    <property type="protein sequence ID" value="KAG0728025.1"/>
    <property type="molecule type" value="Genomic_DNA"/>
</dbReference>
<comment type="caution">
    <text evidence="5">The sequence shown here is derived from an EMBL/GenBank/DDBJ whole genome shotgun (WGS) entry which is preliminary data.</text>
</comment>
<evidence type="ECO:0000256" key="1">
    <source>
        <dbReference type="ARBA" id="ARBA00006194"/>
    </source>
</evidence>
<dbReference type="InterPro" id="IPR001971">
    <property type="entry name" value="Ribosomal_uS11"/>
</dbReference>
<keyword evidence="3" id="KW-0687">Ribonucleoprotein</keyword>
<keyword evidence="6" id="KW-1185">Reference proteome</keyword>
<gene>
    <name evidence="5" type="primary">MRPS11</name>
    <name evidence="5" type="ORF">GWK47_033357</name>
</gene>
<reference evidence="5" key="1">
    <citation type="submission" date="2020-07" db="EMBL/GenBank/DDBJ databases">
        <title>The High-quality genome of the commercially important snow crab, Chionoecetes opilio.</title>
        <authorList>
            <person name="Jeong J.-H."/>
            <person name="Ryu S."/>
        </authorList>
    </citation>
    <scope>NUCLEOTIDE SEQUENCE</scope>
    <source>
        <strain evidence="5">MADBK_172401_WGS</strain>
        <tissue evidence="5">Digestive gland</tissue>
    </source>
</reference>
<sequence>MLRRVVARTVCIAQGGASTFPQRFPSEVSAGHDISTKLWPGTCWQGVRGLHVGFVTCKTEGRKEMLASMPRREEGTEGEVSVDIYSNIRGSDGSFPDENTPDMLFDGVRFADLPILHAKISKNNTLLTLTNAQGVVELSRSCGIEGFKNTRKGTNIAAQATAISLATRALNKGLRNVRVKVNGLGPGRMEPKGGDFPKRNPRVETSPKGTQGWRLPQKEPKGGDFPKRNPRVETSPKGTQGWRLPQKEPKGGDFPKRNPRVETPKRIPRVETPKRNPRVETFPKGTQGWRLSQKEPKGGDSQKEPKGGDFPKRNPRVETPKRNPRVETPKRNPRVETPKRNTRVDTSPKGTQGWTLPQKEPKGRHFPKRSPRSAVKGLTMGGLNVVSITDSTPIMFTDSPRPRKAKKL</sequence>
<dbReference type="SUPFAM" id="SSF53137">
    <property type="entry name" value="Translational machinery components"/>
    <property type="match status" value="1"/>
</dbReference>